<protein>
    <submittedName>
        <fullName evidence="1">Uncharacterized protein</fullName>
    </submittedName>
</protein>
<keyword evidence="2" id="KW-1185">Reference proteome</keyword>
<dbReference type="Proteomes" id="UP000823388">
    <property type="component" value="Chromosome 1N"/>
</dbReference>
<accession>A0A8T0X2U9</accession>
<evidence type="ECO:0000313" key="2">
    <source>
        <dbReference type="Proteomes" id="UP000823388"/>
    </source>
</evidence>
<gene>
    <name evidence="1" type="ORF">PVAP13_1NG338119</name>
</gene>
<dbReference type="EMBL" id="CM029038">
    <property type="protein sequence ID" value="KAG2652236.1"/>
    <property type="molecule type" value="Genomic_DNA"/>
</dbReference>
<dbReference type="AlphaFoldDB" id="A0A8T0X2U9"/>
<name>A0A8T0X2U9_PANVG</name>
<comment type="caution">
    <text evidence="1">The sequence shown here is derived from an EMBL/GenBank/DDBJ whole genome shotgun (WGS) entry which is preliminary data.</text>
</comment>
<sequence length="112" mass="11272">MAAGFAFFQAANAAVRASGGGSGRRRRRGTGGGSSPLLCSLLCALSLAIDGSCNGGISGGADDKVVIFTLDYPKDSRGNGLESTVILAGCADAVCCWGLVAASIMWMDSSIY</sequence>
<organism evidence="1 2">
    <name type="scientific">Panicum virgatum</name>
    <name type="common">Blackwell switchgrass</name>
    <dbReference type="NCBI Taxonomy" id="38727"/>
    <lineage>
        <taxon>Eukaryota</taxon>
        <taxon>Viridiplantae</taxon>
        <taxon>Streptophyta</taxon>
        <taxon>Embryophyta</taxon>
        <taxon>Tracheophyta</taxon>
        <taxon>Spermatophyta</taxon>
        <taxon>Magnoliopsida</taxon>
        <taxon>Liliopsida</taxon>
        <taxon>Poales</taxon>
        <taxon>Poaceae</taxon>
        <taxon>PACMAD clade</taxon>
        <taxon>Panicoideae</taxon>
        <taxon>Panicodae</taxon>
        <taxon>Paniceae</taxon>
        <taxon>Panicinae</taxon>
        <taxon>Panicum</taxon>
        <taxon>Panicum sect. Hiantes</taxon>
    </lineage>
</organism>
<evidence type="ECO:0000313" key="1">
    <source>
        <dbReference type="EMBL" id="KAG2652236.1"/>
    </source>
</evidence>
<reference evidence="1" key="1">
    <citation type="submission" date="2020-05" db="EMBL/GenBank/DDBJ databases">
        <title>WGS assembly of Panicum virgatum.</title>
        <authorList>
            <person name="Lovell J.T."/>
            <person name="Jenkins J."/>
            <person name="Shu S."/>
            <person name="Juenger T.E."/>
            <person name="Schmutz J."/>
        </authorList>
    </citation>
    <scope>NUCLEOTIDE SEQUENCE</scope>
    <source>
        <strain evidence="1">AP13</strain>
    </source>
</reference>
<proteinExistence type="predicted"/>